<dbReference type="InterPro" id="IPR036345">
    <property type="entry name" value="ExoRNase_PH_dom2_sf"/>
</dbReference>
<dbReference type="GO" id="GO:0003723">
    <property type="term" value="F:RNA binding"/>
    <property type="evidence" value="ECO:0007669"/>
    <property type="project" value="TreeGrafter"/>
</dbReference>
<keyword evidence="4" id="KW-1185">Reference proteome</keyword>
<dbReference type="GO" id="GO:0005730">
    <property type="term" value="C:nucleolus"/>
    <property type="evidence" value="ECO:0007669"/>
    <property type="project" value="TreeGrafter"/>
</dbReference>
<dbReference type="Proteomes" id="UP000515124">
    <property type="component" value="Unplaced"/>
</dbReference>
<dbReference type="Gene3D" id="3.30.230.70">
    <property type="entry name" value="GHMP Kinase, N-terminal domain"/>
    <property type="match status" value="2"/>
</dbReference>
<accession>A0A6P5SBP0</accession>
<dbReference type="InterPro" id="IPR020568">
    <property type="entry name" value="Ribosomal_Su5_D2-typ_SF"/>
</dbReference>
<dbReference type="Pfam" id="PF03725">
    <property type="entry name" value="RNase_PH_C"/>
    <property type="match status" value="1"/>
</dbReference>
<dbReference type="InterPro" id="IPR027408">
    <property type="entry name" value="PNPase/RNase_PH_dom_sf"/>
</dbReference>
<organism evidence="4 5">
    <name type="scientific">Prunus avium</name>
    <name type="common">Cherry</name>
    <name type="synonym">Cerasus avium</name>
    <dbReference type="NCBI Taxonomy" id="42229"/>
    <lineage>
        <taxon>Eukaryota</taxon>
        <taxon>Viridiplantae</taxon>
        <taxon>Streptophyta</taxon>
        <taxon>Embryophyta</taxon>
        <taxon>Tracheophyta</taxon>
        <taxon>Spermatophyta</taxon>
        <taxon>Magnoliopsida</taxon>
        <taxon>eudicotyledons</taxon>
        <taxon>Gunneridae</taxon>
        <taxon>Pentapetalae</taxon>
        <taxon>rosids</taxon>
        <taxon>fabids</taxon>
        <taxon>Rosales</taxon>
        <taxon>Rosaceae</taxon>
        <taxon>Amygdaloideae</taxon>
        <taxon>Amygdaleae</taxon>
        <taxon>Prunus</taxon>
    </lineage>
</organism>
<dbReference type="Pfam" id="PF01138">
    <property type="entry name" value="RNase_PH"/>
    <property type="match status" value="1"/>
</dbReference>
<dbReference type="GO" id="GO:0071028">
    <property type="term" value="P:nuclear mRNA surveillance"/>
    <property type="evidence" value="ECO:0007669"/>
    <property type="project" value="TreeGrafter"/>
</dbReference>
<gene>
    <name evidence="5" type="primary">LOC110755011</name>
</gene>
<sequence length="269" mass="29702">MEYVSPEGLRLDGRRPMEMRQIRADIGVVAKADGSALFEMGNTKVIAAVYGPREVQNRSQQLNDSALVRCEYTMANFSTGDRMRKPKGDRRSTEISLVIRQTMEACIMTHLMPRSQVPLLHLGELFLHECVVCSFLSLVSLFFQIDIFVQVLQADGGTRSACINAASLALADAGIPMRDLVTSCSAGYLNSTPLLDLNYIEDSAGGADVTLGIMPKLDKVTLLQMDAKLSVETFENVMQLAIEGCKAVATYIREVLLENTKQLEYRRGI</sequence>
<dbReference type="SUPFAM" id="SSF55666">
    <property type="entry name" value="Ribonuclease PH domain 2-like"/>
    <property type="match status" value="1"/>
</dbReference>
<feature type="domain" description="Exoribonuclease phosphorolytic" evidence="2">
    <location>
        <begin position="18"/>
        <end position="176"/>
    </location>
</feature>
<dbReference type="GO" id="GO:0071051">
    <property type="term" value="P:poly(A)-dependent snoRNA 3'-end processing"/>
    <property type="evidence" value="ECO:0007669"/>
    <property type="project" value="TreeGrafter"/>
</dbReference>
<dbReference type="GO" id="GO:0000176">
    <property type="term" value="C:nuclear exosome (RNase complex)"/>
    <property type="evidence" value="ECO:0007669"/>
    <property type="project" value="TreeGrafter"/>
</dbReference>
<dbReference type="GeneID" id="110755011"/>
<feature type="domain" description="Exoribonuclease phosphorolytic" evidence="3">
    <location>
        <begin position="179"/>
        <end position="244"/>
    </location>
</feature>
<dbReference type="GO" id="GO:0000177">
    <property type="term" value="C:cytoplasmic exosome (RNase complex)"/>
    <property type="evidence" value="ECO:0007669"/>
    <property type="project" value="TreeGrafter"/>
</dbReference>
<dbReference type="KEGG" id="pavi:110755011"/>
<name>A0A6P5SBP0_PRUAV</name>
<dbReference type="SUPFAM" id="SSF54211">
    <property type="entry name" value="Ribosomal protein S5 domain 2-like"/>
    <property type="match status" value="1"/>
</dbReference>
<dbReference type="PANTHER" id="PTHR11953">
    <property type="entry name" value="EXOSOME COMPLEX COMPONENT"/>
    <property type="match status" value="1"/>
</dbReference>
<evidence type="ECO:0000313" key="4">
    <source>
        <dbReference type="Proteomes" id="UP000515124"/>
    </source>
</evidence>
<dbReference type="GO" id="GO:0034475">
    <property type="term" value="P:U4 snRNA 3'-end processing"/>
    <property type="evidence" value="ECO:0007669"/>
    <property type="project" value="TreeGrafter"/>
</dbReference>
<dbReference type="RefSeq" id="XP_021811842.1">
    <property type="nucleotide sequence ID" value="XM_021956150.1"/>
</dbReference>
<dbReference type="InterPro" id="IPR015847">
    <property type="entry name" value="ExoRNase_PH_dom2"/>
</dbReference>
<dbReference type="CDD" id="cd11370">
    <property type="entry name" value="RNase_PH_RRP41"/>
    <property type="match status" value="1"/>
</dbReference>
<evidence type="ECO:0000259" key="2">
    <source>
        <dbReference type="Pfam" id="PF01138"/>
    </source>
</evidence>
<proteinExistence type="inferred from homology"/>
<reference evidence="5" key="1">
    <citation type="submission" date="2025-08" db="UniProtKB">
        <authorList>
            <consortium name="RefSeq"/>
        </authorList>
    </citation>
    <scope>IDENTIFICATION</scope>
</reference>
<evidence type="ECO:0000259" key="3">
    <source>
        <dbReference type="Pfam" id="PF03725"/>
    </source>
</evidence>
<comment type="similarity">
    <text evidence="1">Belongs to the RNase PH family.</text>
</comment>
<dbReference type="InterPro" id="IPR001247">
    <property type="entry name" value="ExoRNase_PH_dom1"/>
</dbReference>
<dbReference type="AlphaFoldDB" id="A0A6P5SBP0"/>
<dbReference type="InterPro" id="IPR050080">
    <property type="entry name" value="RNase_PH"/>
</dbReference>
<evidence type="ECO:0000313" key="5">
    <source>
        <dbReference type="RefSeq" id="XP_021811842.1"/>
    </source>
</evidence>
<dbReference type="GO" id="GO:0016075">
    <property type="term" value="P:rRNA catabolic process"/>
    <property type="evidence" value="ECO:0007669"/>
    <property type="project" value="TreeGrafter"/>
</dbReference>
<protein>
    <submittedName>
        <fullName evidence="5">Exosome complex component RRP41 homolog isoform X1</fullName>
    </submittedName>
</protein>
<evidence type="ECO:0000256" key="1">
    <source>
        <dbReference type="ARBA" id="ARBA00006678"/>
    </source>
</evidence>
<dbReference type="PANTHER" id="PTHR11953:SF0">
    <property type="entry name" value="EXOSOME COMPLEX COMPONENT RRP41"/>
    <property type="match status" value="1"/>
</dbReference>